<evidence type="ECO:0000313" key="1">
    <source>
        <dbReference type="EMBL" id="RVD93453.1"/>
    </source>
</evidence>
<sequence length="382" mass="46409">MHNFKKFVDEKAKTYSLKFPEGKSNLQIIKVNFKLNGDCIFVHCKVPNLEKEKTLIFFGYGHTPEKETYHGKVFHSEKMIIFKKIEKIYNLFQYFDEIKEEEIEFKEMRNKGINFYFQQFFIDKGKEYFYEYSNYFYNKIIPFKREKIEKIEKNSLNEIIQTIHRLKIFNLQELRKIYPEISISLVKEMCIFFKGRFILKNIFYDSEIQKERKTFLEFFLKNKFIKLKEAKEILKTEFFILEELCYKKENLFYLKGYEECLGLENEELEILNEKEKIMLLLLKKYKILSCEILKKETGISYKNISSFLDDKIILLSNDCLVLKNENKLRSEFIDLFKNKRSIRKNEIIKELTSKFNVLEIEEVSKEFCEQKGPNWILKNKFN</sequence>
<name>A0A437AR07_9MICR</name>
<dbReference type="VEuPathDB" id="MicrosporidiaDB:TUBRATIS_000060"/>
<accession>A0A437AR07</accession>
<proteinExistence type="predicted"/>
<dbReference type="Proteomes" id="UP000282876">
    <property type="component" value="Unassembled WGS sequence"/>
</dbReference>
<reference evidence="1 2" key="1">
    <citation type="submission" date="2018-10" db="EMBL/GenBank/DDBJ databases">
        <title>Draft genome sequence of the microsporidian Tubulinosema ratisbonensis.</title>
        <authorList>
            <person name="Polonais V."/>
            <person name="Peyretaillade E."/>
            <person name="Niehus S."/>
            <person name="Wawrzyniak I."/>
            <person name="Franchet A."/>
            <person name="Gaspin C."/>
            <person name="Reichstadt M."/>
            <person name="Belser C."/>
            <person name="Labadie K."/>
            <person name="Delbac F."/>
            <person name="Ferrandon D."/>
        </authorList>
    </citation>
    <scope>NUCLEOTIDE SEQUENCE [LARGE SCALE GENOMIC DNA]</scope>
    <source>
        <strain evidence="1 2">Franzen</strain>
    </source>
</reference>
<organism evidence="1 2">
    <name type="scientific">Tubulinosema ratisbonensis</name>
    <dbReference type="NCBI Taxonomy" id="291195"/>
    <lineage>
        <taxon>Eukaryota</taxon>
        <taxon>Fungi</taxon>
        <taxon>Fungi incertae sedis</taxon>
        <taxon>Microsporidia</taxon>
        <taxon>Tubulinosematoidea</taxon>
        <taxon>Tubulinosematidae</taxon>
        <taxon>Tubulinosema</taxon>
    </lineage>
</organism>
<evidence type="ECO:0000313" key="2">
    <source>
        <dbReference type="Proteomes" id="UP000282876"/>
    </source>
</evidence>
<dbReference type="AlphaFoldDB" id="A0A437AR07"/>
<dbReference type="EMBL" id="RCSS01000003">
    <property type="protein sequence ID" value="RVD93453.1"/>
    <property type="molecule type" value="Genomic_DNA"/>
</dbReference>
<protein>
    <submittedName>
        <fullName evidence="1">Uncharacterized protein</fullName>
    </submittedName>
</protein>
<dbReference type="OrthoDB" id="2188446at2759"/>
<keyword evidence="2" id="KW-1185">Reference proteome</keyword>
<comment type="caution">
    <text evidence="1">The sequence shown here is derived from an EMBL/GenBank/DDBJ whole genome shotgun (WGS) entry which is preliminary data.</text>
</comment>
<gene>
    <name evidence="1" type="ORF">TUBRATIS_000060</name>
</gene>